<evidence type="ECO:0000313" key="4">
    <source>
        <dbReference type="Proteomes" id="UP000236723"/>
    </source>
</evidence>
<dbReference type="InterPro" id="IPR016130">
    <property type="entry name" value="Tyr_Pase_AS"/>
</dbReference>
<dbReference type="InterPro" id="IPR026893">
    <property type="entry name" value="Tyr/Ser_Pase_IphP-type"/>
</dbReference>
<dbReference type="Gene3D" id="3.90.190.10">
    <property type="entry name" value="Protein tyrosine phosphatase superfamily"/>
    <property type="match status" value="1"/>
</dbReference>
<dbReference type="PANTHER" id="PTHR31126">
    <property type="entry name" value="TYROSINE-PROTEIN PHOSPHATASE"/>
    <property type="match status" value="1"/>
</dbReference>
<dbReference type="Pfam" id="PF13350">
    <property type="entry name" value="Y_phosphatase3"/>
    <property type="match status" value="1"/>
</dbReference>
<dbReference type="EMBL" id="FNVO01000002">
    <property type="protein sequence ID" value="SEF82429.1"/>
    <property type="molecule type" value="Genomic_DNA"/>
</dbReference>
<organism evidence="3 4">
    <name type="scientific">Thermomonospora echinospora</name>
    <dbReference type="NCBI Taxonomy" id="1992"/>
    <lineage>
        <taxon>Bacteria</taxon>
        <taxon>Bacillati</taxon>
        <taxon>Actinomycetota</taxon>
        <taxon>Actinomycetes</taxon>
        <taxon>Streptosporangiales</taxon>
        <taxon>Thermomonosporaceae</taxon>
        <taxon>Thermomonospora</taxon>
    </lineage>
</organism>
<accession>A0A1H5V543</accession>
<sequence length="241" mass="25925">MEREIVLEGCVNFRDVGGYRAEGGHVRWRTLFRSDALHELTPEDAARLADLGVTTVIDLRSEYEREHDGEGAHPLAGAVSFVRAPIINQGNLTVMADTSLSLAGRYARILETCGTALADAVTAIAHAPGAVVFHCAAGKDRTGMLSAAVLGALGVDDEDIIADYAMTGRNLQRIGTRLRRHPAYENSYAYVPRDAMTAQGDTMRELLGDLRSRHGDLRGLLGAVGVGEDVLDRLRASLVTS</sequence>
<comment type="similarity">
    <text evidence="1">Belongs to the protein-tyrosine phosphatase family.</text>
</comment>
<dbReference type="InterPro" id="IPR000387">
    <property type="entry name" value="Tyr_Pase_dom"/>
</dbReference>
<dbReference type="GO" id="GO:0004721">
    <property type="term" value="F:phosphoprotein phosphatase activity"/>
    <property type="evidence" value="ECO:0007669"/>
    <property type="project" value="InterPro"/>
</dbReference>
<dbReference type="Proteomes" id="UP000236723">
    <property type="component" value="Unassembled WGS sequence"/>
</dbReference>
<gene>
    <name evidence="3" type="ORF">SAMN04489712_102169</name>
</gene>
<evidence type="ECO:0000259" key="2">
    <source>
        <dbReference type="PROSITE" id="PS50056"/>
    </source>
</evidence>
<dbReference type="InterPro" id="IPR029021">
    <property type="entry name" value="Prot-tyrosine_phosphatase-like"/>
</dbReference>
<dbReference type="SUPFAM" id="SSF52799">
    <property type="entry name" value="(Phosphotyrosine protein) phosphatases II"/>
    <property type="match status" value="1"/>
</dbReference>
<dbReference type="AlphaFoldDB" id="A0A1H5V543"/>
<feature type="domain" description="Tyrosine specific protein phosphatases" evidence="2">
    <location>
        <begin position="115"/>
        <end position="161"/>
    </location>
</feature>
<dbReference type="RefSeq" id="WP_160146910.1">
    <property type="nucleotide sequence ID" value="NZ_FNVO01000002.1"/>
</dbReference>
<dbReference type="OrthoDB" id="1188001at2"/>
<reference evidence="4" key="1">
    <citation type="submission" date="2016-10" db="EMBL/GenBank/DDBJ databases">
        <authorList>
            <person name="Varghese N."/>
            <person name="Submissions S."/>
        </authorList>
    </citation>
    <scope>NUCLEOTIDE SEQUENCE [LARGE SCALE GENOMIC DNA]</scope>
    <source>
        <strain evidence="4">DSM 43163</strain>
    </source>
</reference>
<keyword evidence="4" id="KW-1185">Reference proteome</keyword>
<proteinExistence type="inferred from homology"/>
<evidence type="ECO:0000256" key="1">
    <source>
        <dbReference type="ARBA" id="ARBA00009580"/>
    </source>
</evidence>
<dbReference type="PROSITE" id="PS50056">
    <property type="entry name" value="TYR_PHOSPHATASE_2"/>
    <property type="match status" value="1"/>
</dbReference>
<dbReference type="PROSITE" id="PS00383">
    <property type="entry name" value="TYR_PHOSPHATASE_1"/>
    <property type="match status" value="1"/>
</dbReference>
<name>A0A1H5V543_9ACTN</name>
<evidence type="ECO:0000313" key="3">
    <source>
        <dbReference type="EMBL" id="SEF82429.1"/>
    </source>
</evidence>
<protein>
    <submittedName>
        <fullName evidence="3">Protein-tyrosine phosphatase</fullName>
    </submittedName>
</protein>
<dbReference type="PANTHER" id="PTHR31126:SF1">
    <property type="entry name" value="TYROSINE SPECIFIC PROTEIN PHOSPHATASES DOMAIN-CONTAINING PROTEIN"/>
    <property type="match status" value="1"/>
</dbReference>